<dbReference type="PANTHER" id="PTHR46732:SF8">
    <property type="entry name" value="ATP-DEPENDENT PROTEASE LA (LON) DOMAIN PROTEIN"/>
    <property type="match status" value="1"/>
</dbReference>
<dbReference type="InterPro" id="IPR015947">
    <property type="entry name" value="PUA-like_sf"/>
</dbReference>
<accession>A0A5B8MTA4</accession>
<dbReference type="InterPro" id="IPR046336">
    <property type="entry name" value="Lon_prtase_N_sf"/>
</dbReference>
<dbReference type="EMBL" id="CP031043">
    <property type="protein sequence ID" value="QDZ23536.1"/>
    <property type="molecule type" value="Genomic_DNA"/>
</dbReference>
<dbReference type="Pfam" id="PF02190">
    <property type="entry name" value="LON_substr_bdg"/>
    <property type="match status" value="1"/>
</dbReference>
<dbReference type="SUPFAM" id="SSF88697">
    <property type="entry name" value="PUA domain-like"/>
    <property type="match status" value="1"/>
</dbReference>
<evidence type="ECO:0000259" key="1">
    <source>
        <dbReference type="PROSITE" id="PS51787"/>
    </source>
</evidence>
<evidence type="ECO:0000313" key="3">
    <source>
        <dbReference type="Proteomes" id="UP000316726"/>
    </source>
</evidence>
<proteinExistence type="predicted"/>
<keyword evidence="3" id="KW-1185">Reference proteome</keyword>
<protein>
    <recommendedName>
        <fullName evidence="1">Lon N-terminal domain-containing protein</fullName>
    </recommendedName>
</protein>
<dbReference type="OrthoDB" id="547556at2759"/>
<dbReference type="Gene3D" id="2.30.130.40">
    <property type="entry name" value="LON domain-like"/>
    <property type="match status" value="1"/>
</dbReference>
<evidence type="ECO:0000313" key="2">
    <source>
        <dbReference type="EMBL" id="QDZ23536.1"/>
    </source>
</evidence>
<dbReference type="InterPro" id="IPR003111">
    <property type="entry name" value="Lon_prtase_N"/>
</dbReference>
<dbReference type="PROSITE" id="PS51787">
    <property type="entry name" value="LON_N"/>
    <property type="match status" value="1"/>
</dbReference>
<dbReference type="PANTHER" id="PTHR46732">
    <property type="entry name" value="ATP-DEPENDENT PROTEASE LA (LON) DOMAIN PROTEIN"/>
    <property type="match status" value="1"/>
</dbReference>
<dbReference type="SMART" id="SM00464">
    <property type="entry name" value="LON"/>
    <property type="match status" value="1"/>
</dbReference>
<sequence>MARAALEASFLVRSRLYSSTTVYRTQGSGGGTLGEDLKVALQGFANKGRGSKAGAGSFKPKFIVAVVSSYGKDLTEKVLAKAVKEASVGCPIVGCQAKGIRDIRRHRTRGGGFAQPRVTCWSMPVSVDAFAFYQKHTSVPDMERWSGKSMKELILDKDKRPFTFTFGSPEFEIQELVQRNANLFNSSVGAVPRGPVQDLYFVANATNNGGGGEGVRKGRGGRTHVVSEDGIVGLGLSGNLRDGSWLNFARRVLSSHWWHDVNGCPKTAQGLFVPNKEVVGKARDVSSRHVHKYAISDFAHGIPMFPINGACLYPATEMQLRIFEPRYKAMVKQCVENKEVFGFIPKDDKNNKFVDTIGTIAYVKEIIDMSPDGESTIVIKGLRRFKFKKGCSLRTQPGSFGLNYADIQFFDDTSDDSDDETFATTEGFGTELQLLAAKAQRFLGGDQHLMTSAHDMSFLLADALPAPQQLKMRWLKSMSTADRLNETIEFLSNYKR</sequence>
<dbReference type="STRING" id="1764295.A0A5B8MTA4"/>
<dbReference type="AlphaFoldDB" id="A0A5B8MTA4"/>
<feature type="domain" description="Lon N-terminal" evidence="1">
    <location>
        <begin position="302"/>
        <end position="495"/>
    </location>
</feature>
<gene>
    <name evidence="2" type="ORF">A3770_10p60540</name>
</gene>
<dbReference type="Proteomes" id="UP000316726">
    <property type="component" value="Chromosome 10"/>
</dbReference>
<name>A0A5B8MTA4_9CHLO</name>
<reference evidence="2 3" key="1">
    <citation type="submission" date="2018-07" db="EMBL/GenBank/DDBJ databases">
        <title>The complete nuclear genome of the prasinophyte Chloropicon primus (CCMP1205).</title>
        <authorList>
            <person name="Pombert J.-F."/>
            <person name="Otis C."/>
            <person name="Turmel M."/>
            <person name="Lemieux C."/>
        </authorList>
    </citation>
    <scope>NUCLEOTIDE SEQUENCE [LARGE SCALE GENOMIC DNA]</scope>
    <source>
        <strain evidence="2 3">CCMP1205</strain>
    </source>
</reference>
<organism evidence="2 3">
    <name type="scientific">Chloropicon primus</name>
    <dbReference type="NCBI Taxonomy" id="1764295"/>
    <lineage>
        <taxon>Eukaryota</taxon>
        <taxon>Viridiplantae</taxon>
        <taxon>Chlorophyta</taxon>
        <taxon>Chloropicophyceae</taxon>
        <taxon>Chloropicales</taxon>
        <taxon>Chloropicaceae</taxon>
        <taxon>Chloropicon</taxon>
    </lineage>
</organism>